<dbReference type="EMBL" id="JADKPN010000009">
    <property type="protein sequence ID" value="MBF4764447.1"/>
    <property type="molecule type" value="Genomic_DNA"/>
</dbReference>
<dbReference type="GO" id="GO:0000160">
    <property type="term" value="P:phosphorelay signal transduction system"/>
    <property type="evidence" value="ECO:0007669"/>
    <property type="project" value="InterPro"/>
</dbReference>
<dbReference type="SUPFAM" id="SSF52540">
    <property type="entry name" value="P-loop containing nucleoside triphosphate hydrolases"/>
    <property type="match status" value="1"/>
</dbReference>
<dbReference type="PRINTS" id="PR00364">
    <property type="entry name" value="DISEASERSIST"/>
</dbReference>
<dbReference type="InterPro" id="IPR011990">
    <property type="entry name" value="TPR-like_helical_dom_sf"/>
</dbReference>
<evidence type="ECO:0000256" key="1">
    <source>
        <dbReference type="ARBA" id="ARBA00005820"/>
    </source>
</evidence>
<dbReference type="PANTHER" id="PTHR47691">
    <property type="entry name" value="REGULATOR-RELATED"/>
    <property type="match status" value="1"/>
</dbReference>
<evidence type="ECO:0000259" key="5">
    <source>
        <dbReference type="PROSITE" id="PS51755"/>
    </source>
</evidence>
<comment type="similarity">
    <text evidence="1">Belongs to the AfsR/DnrI/RedD regulatory family.</text>
</comment>
<dbReference type="Pfam" id="PF25872">
    <property type="entry name" value="HTH_77"/>
    <property type="match status" value="1"/>
</dbReference>
<dbReference type="PROSITE" id="PS51755">
    <property type="entry name" value="OMPR_PHOB"/>
    <property type="match status" value="1"/>
</dbReference>
<dbReference type="InterPro" id="IPR049945">
    <property type="entry name" value="AAA_22"/>
</dbReference>
<dbReference type="InterPro" id="IPR001867">
    <property type="entry name" value="OmpR/PhoB-type_DNA-bd"/>
</dbReference>
<evidence type="ECO:0000256" key="2">
    <source>
        <dbReference type="ARBA" id="ARBA00023125"/>
    </source>
</evidence>
<sequence length="1083" mass="116102">MGDLRFRLLGPMEIVVDGRALPLPGSAERALLAQLLLSPGRTIPASLLIDRLWAESALPVDPTNALQIRVSKLRRNLKANQAPDLVTREGVGYRANVEPEAVDAIDFATRVRLARAGTAAATGHEVGRDVLESILAAYDEALDLWRGQPLSDFDTEQWAVAEAARLGALRITALTERAQTALALGRHDEVVHDLERVVGADPTLESLAGLLMVALYRSGRQADALEVFARTRRTLDEELGLEPTVTLRSIQERVLRQDESLGAKADLAVPVRTPAPAQRRTAESTSGTTTGQRTGAVPTNLPAVLRPLLGRDEMLGSLRNLIPDVRLLSLIGPGGAGKTSLALALAVQALPDFPDGIFLVRLASLGTADQVPLAVADALGMPMDGSAAERDVRERLVGYLAQRRLLLVLDNCEHVVDAAAALADDLLGRCAGITLLATSREALAVPDEVQVNVGPLSAPPDDTRADHVLTYPAAQLFVERARAVRQSTFDEADILAIGRVTRALDGIPLAIELAAARAGTMSPGEISDRLGHRFSLLTSGSRTAEARQQTLRATVDWSYALLGSDERRLFDRLSVFQGGWTMDAAEAVLDDGGAEGFVLDAVARLVQRSMVIVDPGSPTRYRMLETLRQYAAEQLVASGELTEVASRHARHFHDLVVAAELDLRGPRQRDALDRLRREQPNVRAALAWLSGADGDLDQAMEMAGSLGLFWHLGRHLEGREVLQRLLALGGSEQARAHALQAVSIVERPRGCLVHPSPLCAHTAEESLEMFVAEGDQPRAALSRVLLAVEGVTGADPERSHALLAEAERQFRADHDEWGLGVIGFVQMETALKTGHLDRAVAVGRAAAGRFRQLDDYWGLSAILYHLGWGLRQFGRNEEGAHDLEEAIDVAASAGLYNTVQWALADLALVHLNLARPDVARDLFDRADSASVEIGDGAGTVLAHYGHGLLALQDGDLDAAERRLALAREGFVGLRTPVWEGWALVAAARCRELSTGAAAAREPHEAALRLGREAGEPGLTASALEGLARTWAAEDPARAAALEAEAMDVRERLGRPRPGYQDPWHAGPGDGPPVADSGVTSATG</sequence>
<feature type="region of interest" description="Disordered" evidence="4">
    <location>
        <begin position="1049"/>
        <end position="1083"/>
    </location>
</feature>
<dbReference type="Proteomes" id="UP000640489">
    <property type="component" value="Unassembled WGS sequence"/>
</dbReference>
<dbReference type="Gene3D" id="1.25.40.10">
    <property type="entry name" value="Tetratricopeptide repeat domain"/>
    <property type="match status" value="2"/>
</dbReference>
<dbReference type="AlphaFoldDB" id="A0A930VDA8"/>
<dbReference type="Pfam" id="PF00486">
    <property type="entry name" value="Trans_reg_C"/>
    <property type="match status" value="1"/>
</dbReference>
<proteinExistence type="inferred from homology"/>
<dbReference type="CDD" id="cd15831">
    <property type="entry name" value="BTAD"/>
    <property type="match status" value="1"/>
</dbReference>
<dbReference type="GO" id="GO:0006355">
    <property type="term" value="P:regulation of DNA-templated transcription"/>
    <property type="evidence" value="ECO:0007669"/>
    <property type="project" value="InterPro"/>
</dbReference>
<feature type="DNA-binding region" description="OmpR/PhoB-type" evidence="3">
    <location>
        <begin position="1"/>
        <end position="97"/>
    </location>
</feature>
<evidence type="ECO:0000313" key="7">
    <source>
        <dbReference type="Proteomes" id="UP000640489"/>
    </source>
</evidence>
<accession>A0A930VDA8</accession>
<evidence type="ECO:0000256" key="4">
    <source>
        <dbReference type="SAM" id="MobiDB-lite"/>
    </source>
</evidence>
<dbReference type="SMART" id="SM01043">
    <property type="entry name" value="BTAD"/>
    <property type="match status" value="1"/>
</dbReference>
<feature type="domain" description="OmpR/PhoB-type" evidence="5">
    <location>
        <begin position="1"/>
        <end position="97"/>
    </location>
</feature>
<dbReference type="GO" id="GO:0003677">
    <property type="term" value="F:DNA binding"/>
    <property type="evidence" value="ECO:0007669"/>
    <property type="project" value="UniProtKB-UniRule"/>
</dbReference>
<dbReference type="InterPro" id="IPR036388">
    <property type="entry name" value="WH-like_DNA-bd_sf"/>
</dbReference>
<feature type="region of interest" description="Disordered" evidence="4">
    <location>
        <begin position="273"/>
        <end position="297"/>
    </location>
</feature>
<dbReference type="RefSeq" id="WP_194707636.1">
    <property type="nucleotide sequence ID" value="NZ_JADKPN010000009.1"/>
</dbReference>
<keyword evidence="2 3" id="KW-0238">DNA-binding</keyword>
<dbReference type="InterPro" id="IPR058852">
    <property type="entry name" value="HTH_77"/>
</dbReference>
<comment type="caution">
    <text evidence="6">The sequence shown here is derived from an EMBL/GenBank/DDBJ whole genome shotgun (WGS) entry which is preliminary data.</text>
</comment>
<dbReference type="SUPFAM" id="SSF46894">
    <property type="entry name" value="C-terminal effector domain of the bipartite response regulators"/>
    <property type="match status" value="1"/>
</dbReference>
<dbReference type="Gene3D" id="1.10.10.10">
    <property type="entry name" value="Winged helix-like DNA-binding domain superfamily/Winged helix DNA-binding domain"/>
    <property type="match status" value="1"/>
</dbReference>
<evidence type="ECO:0000256" key="3">
    <source>
        <dbReference type="PROSITE-ProRule" id="PRU01091"/>
    </source>
</evidence>
<dbReference type="InterPro" id="IPR016032">
    <property type="entry name" value="Sig_transdc_resp-reg_C-effctor"/>
</dbReference>
<protein>
    <submittedName>
        <fullName evidence="6">Winged helix-turn-helix domain-containing protein</fullName>
    </submittedName>
</protein>
<organism evidence="6 7">
    <name type="scientific">Nocardioides islandensis</name>
    <dbReference type="NCBI Taxonomy" id="433663"/>
    <lineage>
        <taxon>Bacteria</taxon>
        <taxon>Bacillati</taxon>
        <taxon>Actinomycetota</taxon>
        <taxon>Actinomycetes</taxon>
        <taxon>Propionibacteriales</taxon>
        <taxon>Nocardioidaceae</taxon>
        <taxon>Nocardioides</taxon>
    </lineage>
</organism>
<keyword evidence="7" id="KW-1185">Reference proteome</keyword>
<reference evidence="6" key="1">
    <citation type="submission" date="2020-11" db="EMBL/GenBank/DDBJ databases">
        <title>Nocardioides sp. nov., isolated from Soil of Cynanchum wilfordii Hemsley rhizosphere.</title>
        <authorList>
            <person name="Lee J.-S."/>
            <person name="Suh M.K."/>
            <person name="Kim J.-S."/>
        </authorList>
    </citation>
    <scope>NUCLEOTIDE SEQUENCE</scope>
    <source>
        <strain evidence="6">KCTC 19275</strain>
    </source>
</reference>
<dbReference type="InterPro" id="IPR005158">
    <property type="entry name" value="BTAD"/>
</dbReference>
<dbReference type="SUPFAM" id="SSF48452">
    <property type="entry name" value="TPR-like"/>
    <property type="match status" value="2"/>
</dbReference>
<gene>
    <name evidence="6" type="ORF">ISU07_15040</name>
</gene>
<evidence type="ECO:0000313" key="6">
    <source>
        <dbReference type="EMBL" id="MBF4764447.1"/>
    </source>
</evidence>
<name>A0A930VDA8_9ACTN</name>
<dbReference type="Gene3D" id="3.40.50.300">
    <property type="entry name" value="P-loop containing nucleotide triphosphate hydrolases"/>
    <property type="match status" value="1"/>
</dbReference>
<dbReference type="GO" id="GO:0016887">
    <property type="term" value="F:ATP hydrolysis activity"/>
    <property type="evidence" value="ECO:0007669"/>
    <property type="project" value="InterPro"/>
</dbReference>
<dbReference type="Pfam" id="PF13401">
    <property type="entry name" value="AAA_22"/>
    <property type="match status" value="1"/>
</dbReference>
<dbReference type="Pfam" id="PF03704">
    <property type="entry name" value="BTAD"/>
    <property type="match status" value="1"/>
</dbReference>
<dbReference type="SMART" id="SM00862">
    <property type="entry name" value="Trans_reg_C"/>
    <property type="match status" value="1"/>
</dbReference>
<dbReference type="CDD" id="cd00383">
    <property type="entry name" value="trans_reg_C"/>
    <property type="match status" value="1"/>
</dbReference>
<dbReference type="PANTHER" id="PTHR47691:SF3">
    <property type="entry name" value="HTH-TYPE TRANSCRIPTIONAL REGULATOR RV0890C-RELATED"/>
    <property type="match status" value="1"/>
</dbReference>
<dbReference type="InterPro" id="IPR027417">
    <property type="entry name" value="P-loop_NTPase"/>
</dbReference>